<dbReference type="Pfam" id="PF00005">
    <property type="entry name" value="ABC_tran"/>
    <property type="match status" value="1"/>
</dbReference>
<dbReference type="PROSITE" id="PS50929">
    <property type="entry name" value="ABC_TM1F"/>
    <property type="match status" value="1"/>
</dbReference>
<evidence type="ECO:0000259" key="12">
    <source>
        <dbReference type="PROSITE" id="PS50929"/>
    </source>
</evidence>
<comment type="caution">
    <text evidence="14">The sequence shown here is derived from an EMBL/GenBank/DDBJ whole genome shotgun (WGS) entry which is preliminary data.</text>
</comment>
<feature type="transmembrane region" description="Helical" evidence="10">
    <location>
        <begin position="421"/>
        <end position="448"/>
    </location>
</feature>
<evidence type="ECO:0000259" key="11">
    <source>
        <dbReference type="PROSITE" id="PS50893"/>
    </source>
</evidence>
<dbReference type="Gene3D" id="1.20.1560.10">
    <property type="entry name" value="ABC transporter type 1, transmembrane domain"/>
    <property type="match status" value="1"/>
</dbReference>
<dbReference type="InterPro" id="IPR017871">
    <property type="entry name" value="ABC_transporter-like_CS"/>
</dbReference>
<feature type="transmembrane region" description="Helical" evidence="10">
    <location>
        <begin position="322"/>
        <end position="343"/>
    </location>
</feature>
<dbReference type="Gene3D" id="3.40.50.300">
    <property type="entry name" value="P-loop containing nucleotide triphosphate hydrolases"/>
    <property type="match status" value="1"/>
</dbReference>
<dbReference type="Proteomes" id="UP000248314">
    <property type="component" value="Unassembled WGS sequence"/>
</dbReference>
<dbReference type="GO" id="GO:0008233">
    <property type="term" value="F:peptidase activity"/>
    <property type="evidence" value="ECO:0007669"/>
    <property type="project" value="InterPro"/>
</dbReference>
<dbReference type="RefSeq" id="WP_110370386.1">
    <property type="nucleotide sequence ID" value="NZ_QJJX01000027.1"/>
</dbReference>
<evidence type="ECO:0000256" key="3">
    <source>
        <dbReference type="ARBA" id="ARBA00022475"/>
    </source>
</evidence>
<dbReference type="SUPFAM" id="SSF90123">
    <property type="entry name" value="ABC transporter transmembrane region"/>
    <property type="match status" value="1"/>
</dbReference>
<dbReference type="Pfam" id="PF03412">
    <property type="entry name" value="Peptidase_C39"/>
    <property type="match status" value="1"/>
</dbReference>
<dbReference type="CDD" id="cd18571">
    <property type="entry name" value="ABC_6TM_peptidase_like"/>
    <property type="match status" value="1"/>
</dbReference>
<dbReference type="SUPFAM" id="SSF52540">
    <property type="entry name" value="P-loop containing nucleoside triphosphate hydrolases"/>
    <property type="match status" value="1"/>
</dbReference>
<evidence type="ECO:0000256" key="1">
    <source>
        <dbReference type="ARBA" id="ARBA00004651"/>
    </source>
</evidence>
<protein>
    <submittedName>
        <fullName evidence="14">ATP-binding cassette subfamily B protein</fullName>
    </submittedName>
</protein>
<feature type="domain" description="Peptidase C39" evidence="13">
    <location>
        <begin position="16"/>
        <end position="141"/>
    </location>
</feature>
<dbReference type="PROSITE" id="PS50893">
    <property type="entry name" value="ABC_TRANSPORTER_2"/>
    <property type="match status" value="1"/>
</dbReference>
<dbReference type="GO" id="GO:0005524">
    <property type="term" value="F:ATP binding"/>
    <property type="evidence" value="ECO:0007669"/>
    <property type="project" value="UniProtKB-KW"/>
</dbReference>
<dbReference type="InterPro" id="IPR003593">
    <property type="entry name" value="AAA+_ATPase"/>
</dbReference>
<dbReference type="InterPro" id="IPR005074">
    <property type="entry name" value="Peptidase_C39"/>
</dbReference>
<dbReference type="PROSITE" id="PS50990">
    <property type="entry name" value="PEPTIDASE_C39"/>
    <property type="match status" value="1"/>
</dbReference>
<dbReference type="FunFam" id="3.40.50.300:FF:000299">
    <property type="entry name" value="ABC transporter ATP-binding protein/permease"/>
    <property type="match status" value="1"/>
</dbReference>
<comment type="subcellular location">
    <subcellularLocation>
        <location evidence="1">Cell membrane</location>
        <topology evidence="1">Multi-pass membrane protein</topology>
    </subcellularLocation>
</comment>
<dbReference type="GO" id="GO:0006508">
    <property type="term" value="P:proteolysis"/>
    <property type="evidence" value="ECO:0007669"/>
    <property type="project" value="InterPro"/>
</dbReference>
<dbReference type="AlphaFoldDB" id="A0A318HR15"/>
<keyword evidence="2" id="KW-0813">Transport</keyword>
<dbReference type="InterPro" id="IPR011527">
    <property type="entry name" value="ABC1_TM_dom"/>
</dbReference>
<keyword evidence="15" id="KW-1185">Reference proteome</keyword>
<keyword evidence="8 10" id="KW-1133">Transmembrane helix</keyword>
<dbReference type="PANTHER" id="PTHR43394">
    <property type="entry name" value="ATP-DEPENDENT PERMEASE MDL1, MITOCHONDRIAL"/>
    <property type="match status" value="1"/>
</dbReference>
<accession>A0A318HR15</accession>
<evidence type="ECO:0000256" key="5">
    <source>
        <dbReference type="ARBA" id="ARBA00022741"/>
    </source>
</evidence>
<keyword evidence="7 14" id="KW-0067">ATP-binding</keyword>
<keyword evidence="6" id="KW-0378">Hydrolase</keyword>
<keyword evidence="9 10" id="KW-0472">Membrane</keyword>
<proteinExistence type="predicted"/>
<dbReference type="Pfam" id="PF00664">
    <property type="entry name" value="ABC_membrane"/>
    <property type="match status" value="1"/>
</dbReference>
<dbReference type="PANTHER" id="PTHR43394:SF1">
    <property type="entry name" value="ATP-BINDING CASSETTE SUB-FAMILY B MEMBER 10, MITOCHONDRIAL"/>
    <property type="match status" value="1"/>
</dbReference>
<evidence type="ECO:0000256" key="6">
    <source>
        <dbReference type="ARBA" id="ARBA00022801"/>
    </source>
</evidence>
<dbReference type="CDD" id="cd02418">
    <property type="entry name" value="Peptidase_C39B"/>
    <property type="match status" value="1"/>
</dbReference>
<evidence type="ECO:0000313" key="14">
    <source>
        <dbReference type="EMBL" id="PXX20914.1"/>
    </source>
</evidence>
<evidence type="ECO:0000256" key="9">
    <source>
        <dbReference type="ARBA" id="ARBA00023136"/>
    </source>
</evidence>
<gene>
    <name evidence="14" type="ORF">EJ73_02081</name>
</gene>
<dbReference type="SMART" id="SM00382">
    <property type="entry name" value="AAA"/>
    <property type="match status" value="1"/>
</dbReference>
<feature type="transmembrane region" description="Helical" evidence="10">
    <location>
        <begin position="295"/>
        <end position="316"/>
    </location>
</feature>
<keyword evidence="4 10" id="KW-0812">Transmembrane</keyword>
<dbReference type="GO" id="GO:0016887">
    <property type="term" value="F:ATP hydrolysis activity"/>
    <property type="evidence" value="ECO:0007669"/>
    <property type="project" value="InterPro"/>
</dbReference>
<dbReference type="InterPro" id="IPR003439">
    <property type="entry name" value="ABC_transporter-like_ATP-bd"/>
</dbReference>
<evidence type="ECO:0000259" key="13">
    <source>
        <dbReference type="PROSITE" id="PS50990"/>
    </source>
</evidence>
<feature type="domain" description="ABC transporter" evidence="11">
    <location>
        <begin position="504"/>
        <end position="740"/>
    </location>
</feature>
<feature type="transmembrane region" description="Helical" evidence="10">
    <location>
        <begin position="221"/>
        <end position="239"/>
    </location>
</feature>
<reference evidence="14 15" key="1">
    <citation type="submission" date="2018-05" db="EMBL/GenBank/DDBJ databases">
        <title>Genomic Encyclopedia of Type Strains, Phase I: the one thousand microbial genomes (KMG-I) project.</title>
        <authorList>
            <person name="Kyrpides N."/>
        </authorList>
    </citation>
    <scope>NUCLEOTIDE SEQUENCE [LARGE SCALE GENOMIC DNA]</scope>
    <source>
        <strain evidence="14 15">DSM 15611</strain>
    </source>
</reference>
<dbReference type="InterPro" id="IPR027417">
    <property type="entry name" value="P-loop_NTPase"/>
</dbReference>
<organism evidence="14 15">
    <name type="scientific">Hoylesella shahii DSM 15611 = JCM 12083</name>
    <dbReference type="NCBI Taxonomy" id="1122991"/>
    <lineage>
        <taxon>Bacteria</taxon>
        <taxon>Pseudomonadati</taxon>
        <taxon>Bacteroidota</taxon>
        <taxon>Bacteroidia</taxon>
        <taxon>Bacteroidales</taxon>
        <taxon>Prevotellaceae</taxon>
        <taxon>Hoylesella</taxon>
    </lineage>
</organism>
<sequence>MRNFLERNKEFKFVQQRDSMDCGPSCIAMLSAHYGRKIDRDMLRHLCSLGKDGVSLLGISKAAETIGFKTVGGRLSFETLLCEVPLPCIAHWNQNHFVVVYKIRKRSRGKFTVYVADPAKGLITYSKEEFCEHWASTKTNGEEKGIALLFEPTELFYSRKEKENAPTKNRIKFLWSYLKKYKRFFTQLILGLLLGSLLQLVFPFLTQAIVDTGIGGKDIGFVWLVLLAETMLLFSRTAIDFIRTKILLHISTRINISLISDFFIKLMKLPMKFFDTKLMGDLLQRIEDHRRVEQFLTSSSLNLLFSFFTFLVFGVVLAVYNLGIFLVFLLGTLIYAAWIVLFLKKRRQLDYKYFEQAGRNRNVTYQLIGGMQEIKLQGCEQRKRWEWEDVQADLFKVNLQSLNLQQIQQAGSITINEVKNILITVLAATAVIQGHMTLGMMLAVQYIIGQLNSPVEQLIQFVYSWQDVSISLDRMNEIHTETNEENGTRMNSSYALDTPAGHTLTISNLSFKYDIYSPRDILADINLSIPNGKVTAIVGASGSGKTTLVKLLLGFYEPLSGSILVGDATLSEFNLGWWRSQCGAVMQEGYLFSDTIARNIAISDDEPDIERIRQAAHVANIADYIEALPLGYNTMIGQDGQGISQGQRQRILIARVVYKNPLFVFLDEATNALDANNERTITENLSGFYKGKTVIVVAHRLSTVRDADQIVVLDTGKIVEVGTHEELTDKRGKYFTLVKNQLELGN</sequence>
<evidence type="ECO:0000256" key="8">
    <source>
        <dbReference type="ARBA" id="ARBA00022989"/>
    </source>
</evidence>
<evidence type="ECO:0000256" key="10">
    <source>
        <dbReference type="SAM" id="Phobius"/>
    </source>
</evidence>
<dbReference type="Gene3D" id="3.90.70.10">
    <property type="entry name" value="Cysteine proteinases"/>
    <property type="match status" value="1"/>
</dbReference>
<keyword evidence="5" id="KW-0547">Nucleotide-binding</keyword>
<evidence type="ECO:0000256" key="2">
    <source>
        <dbReference type="ARBA" id="ARBA00022448"/>
    </source>
</evidence>
<dbReference type="EMBL" id="QJJX01000027">
    <property type="protein sequence ID" value="PXX20914.1"/>
    <property type="molecule type" value="Genomic_DNA"/>
</dbReference>
<feature type="transmembrane region" description="Helical" evidence="10">
    <location>
        <begin position="188"/>
        <end position="209"/>
    </location>
</feature>
<keyword evidence="3" id="KW-1003">Cell membrane</keyword>
<evidence type="ECO:0000256" key="7">
    <source>
        <dbReference type="ARBA" id="ARBA00022840"/>
    </source>
</evidence>
<dbReference type="InterPro" id="IPR036640">
    <property type="entry name" value="ABC1_TM_sf"/>
</dbReference>
<evidence type="ECO:0000313" key="15">
    <source>
        <dbReference type="Proteomes" id="UP000248314"/>
    </source>
</evidence>
<dbReference type="PROSITE" id="PS00211">
    <property type="entry name" value="ABC_TRANSPORTER_1"/>
    <property type="match status" value="1"/>
</dbReference>
<feature type="domain" description="ABC transmembrane type-1" evidence="12">
    <location>
        <begin position="188"/>
        <end position="467"/>
    </location>
</feature>
<dbReference type="GO" id="GO:0015421">
    <property type="term" value="F:ABC-type oligopeptide transporter activity"/>
    <property type="evidence" value="ECO:0007669"/>
    <property type="project" value="TreeGrafter"/>
</dbReference>
<name>A0A318HR15_9BACT</name>
<dbReference type="GO" id="GO:0005886">
    <property type="term" value="C:plasma membrane"/>
    <property type="evidence" value="ECO:0007669"/>
    <property type="project" value="UniProtKB-SubCell"/>
</dbReference>
<dbReference type="InterPro" id="IPR039421">
    <property type="entry name" value="Type_1_exporter"/>
</dbReference>
<evidence type="ECO:0000256" key="4">
    <source>
        <dbReference type="ARBA" id="ARBA00022692"/>
    </source>
</evidence>